<sequence>MTASNSPQANKDPLHGLTLKAILTEMVEQYGFDGLAQRIKVRCFSHDPSIKSSLTLLRKTQWAREKLERLYLTSKGLPIPPHLLGSSTPATREKPTKQTCADKPQTNAHIWGKKSD</sequence>
<dbReference type="EMBL" id="UGYO01000002">
    <property type="protein sequence ID" value="SUJ02106.1"/>
    <property type="molecule type" value="Genomic_DNA"/>
</dbReference>
<dbReference type="GO" id="GO:0003677">
    <property type="term" value="F:DNA binding"/>
    <property type="evidence" value="ECO:0007669"/>
    <property type="project" value="InterPro"/>
</dbReference>
<organism evidence="2 3">
    <name type="scientific">Shewanella algae</name>
    <dbReference type="NCBI Taxonomy" id="38313"/>
    <lineage>
        <taxon>Bacteria</taxon>
        <taxon>Pseudomonadati</taxon>
        <taxon>Pseudomonadota</taxon>
        <taxon>Gammaproteobacteria</taxon>
        <taxon>Alteromonadales</taxon>
        <taxon>Shewanellaceae</taxon>
        <taxon>Shewanella</taxon>
    </lineage>
</organism>
<feature type="region of interest" description="Disordered" evidence="1">
    <location>
        <begin position="81"/>
        <end position="116"/>
    </location>
</feature>
<gene>
    <name evidence="2" type="ORF">NCTC10738_03438</name>
</gene>
<dbReference type="Pfam" id="PF09905">
    <property type="entry name" value="VF530"/>
    <property type="match status" value="1"/>
</dbReference>
<name>A0A380BKU1_9GAMM</name>
<evidence type="ECO:0000313" key="2">
    <source>
        <dbReference type="EMBL" id="SUJ02106.1"/>
    </source>
</evidence>
<proteinExistence type="predicted"/>
<reference evidence="2 3" key="1">
    <citation type="submission" date="2018-06" db="EMBL/GenBank/DDBJ databases">
        <authorList>
            <consortium name="Pathogen Informatics"/>
            <person name="Doyle S."/>
        </authorList>
    </citation>
    <scope>NUCLEOTIDE SEQUENCE [LARGE SCALE GENOMIC DNA]</scope>
    <source>
        <strain evidence="2 3">NCTC10738</strain>
    </source>
</reference>
<dbReference type="Proteomes" id="UP000254069">
    <property type="component" value="Unassembled WGS sequence"/>
</dbReference>
<evidence type="ECO:0000256" key="1">
    <source>
        <dbReference type="SAM" id="MobiDB-lite"/>
    </source>
</evidence>
<protein>
    <submittedName>
        <fullName evidence="2">Uncharacterized conserved protein (DUF2132)</fullName>
    </submittedName>
</protein>
<dbReference type="RefSeq" id="WP_115390205.1">
    <property type="nucleotide sequence ID" value="NZ_JADZHC010000055.1"/>
</dbReference>
<dbReference type="Gene3D" id="1.10.720.30">
    <property type="entry name" value="SAP domain"/>
    <property type="match status" value="1"/>
</dbReference>
<keyword evidence="3" id="KW-1185">Reference proteome</keyword>
<evidence type="ECO:0000313" key="3">
    <source>
        <dbReference type="Proteomes" id="UP000254069"/>
    </source>
</evidence>
<dbReference type="InterPro" id="IPR036361">
    <property type="entry name" value="SAP_dom_sf"/>
</dbReference>
<dbReference type="AlphaFoldDB" id="A0A380BKU1"/>
<dbReference type="InterPro" id="IPR018668">
    <property type="entry name" value="DNA-binding_VF530-like"/>
</dbReference>
<accession>A0A380BKU1</accession>